<feature type="region of interest" description="Disordered" evidence="1">
    <location>
        <begin position="77"/>
        <end position="108"/>
    </location>
</feature>
<dbReference type="InterPro" id="IPR009563">
    <property type="entry name" value="SSSCA1"/>
</dbReference>
<reference evidence="3" key="1">
    <citation type="journal article" date="2002" name="Science">
        <title>The draft genome of Ciona intestinalis: insights into chordate and vertebrate origins.</title>
        <authorList>
            <person name="Dehal P."/>
            <person name="Satou Y."/>
            <person name="Campbell R.K."/>
            <person name="Chapman J."/>
            <person name="Degnan B."/>
            <person name="De Tomaso A."/>
            <person name="Davidson B."/>
            <person name="Di Gregorio A."/>
            <person name="Gelpke M."/>
            <person name="Goodstein D.M."/>
            <person name="Harafuji N."/>
            <person name="Hastings K.E."/>
            <person name="Ho I."/>
            <person name="Hotta K."/>
            <person name="Huang W."/>
            <person name="Kawashima T."/>
            <person name="Lemaire P."/>
            <person name="Martinez D."/>
            <person name="Meinertzhagen I.A."/>
            <person name="Necula S."/>
            <person name="Nonaka M."/>
            <person name="Putnam N."/>
            <person name="Rash S."/>
            <person name="Saiga H."/>
            <person name="Satake M."/>
            <person name="Terry A."/>
            <person name="Yamada L."/>
            <person name="Wang H.G."/>
            <person name="Awazu S."/>
            <person name="Azumi K."/>
            <person name="Boore J."/>
            <person name="Branno M."/>
            <person name="Chin-Bow S."/>
            <person name="DeSantis R."/>
            <person name="Doyle S."/>
            <person name="Francino P."/>
            <person name="Keys D.N."/>
            <person name="Haga S."/>
            <person name="Hayashi H."/>
            <person name="Hino K."/>
            <person name="Imai K.S."/>
            <person name="Inaba K."/>
            <person name="Kano S."/>
            <person name="Kobayashi K."/>
            <person name="Kobayashi M."/>
            <person name="Lee B.I."/>
            <person name="Makabe K.W."/>
            <person name="Manohar C."/>
            <person name="Matassi G."/>
            <person name="Medina M."/>
            <person name="Mochizuki Y."/>
            <person name="Mount S."/>
            <person name="Morishita T."/>
            <person name="Miura S."/>
            <person name="Nakayama A."/>
            <person name="Nishizaka S."/>
            <person name="Nomoto H."/>
            <person name="Ohta F."/>
            <person name="Oishi K."/>
            <person name="Rigoutsos I."/>
            <person name="Sano M."/>
            <person name="Sasaki A."/>
            <person name="Sasakura Y."/>
            <person name="Shoguchi E."/>
            <person name="Shin-i T."/>
            <person name="Spagnuolo A."/>
            <person name="Stainier D."/>
            <person name="Suzuki M.M."/>
            <person name="Tassy O."/>
            <person name="Takatori N."/>
            <person name="Tokuoka M."/>
            <person name="Yagi K."/>
            <person name="Yoshizaki F."/>
            <person name="Wada S."/>
            <person name="Zhang C."/>
            <person name="Hyatt P.D."/>
            <person name="Larimer F."/>
            <person name="Detter C."/>
            <person name="Doggett N."/>
            <person name="Glavina T."/>
            <person name="Hawkins T."/>
            <person name="Richardson P."/>
            <person name="Lucas S."/>
            <person name="Kohara Y."/>
            <person name="Levine M."/>
            <person name="Satoh N."/>
            <person name="Rokhsar D.S."/>
        </authorList>
    </citation>
    <scope>NUCLEOTIDE SEQUENCE [LARGE SCALE GENOMIC DNA]</scope>
</reference>
<evidence type="ECO:0000313" key="3">
    <source>
        <dbReference type="Proteomes" id="UP000008144"/>
    </source>
</evidence>
<reference evidence="2" key="2">
    <citation type="journal article" date="2008" name="Genome Biol.">
        <title>Improved genome assembly and evidence-based global gene model set for the chordate Ciona intestinalis: new insight into intron and operon populations.</title>
        <authorList>
            <person name="Satou Y."/>
            <person name="Mineta K."/>
            <person name="Ogasawara M."/>
            <person name="Sasakura Y."/>
            <person name="Shoguchi E."/>
            <person name="Ueno K."/>
            <person name="Yamada L."/>
            <person name="Matsumoto J."/>
            <person name="Wasserscheid J."/>
            <person name="Dewar K."/>
            <person name="Wiley G.B."/>
            <person name="Macmil S.L."/>
            <person name="Roe B.A."/>
            <person name="Zeller R.W."/>
            <person name="Hastings K.E."/>
            <person name="Lemaire P."/>
            <person name="Lindquist E."/>
            <person name="Endo T."/>
            <person name="Hotta K."/>
            <person name="Inaba K."/>
        </authorList>
    </citation>
    <scope>NUCLEOTIDE SEQUENCE [LARGE SCALE GENOMIC DNA]</scope>
    <source>
        <strain evidence="2">wild type</strain>
    </source>
</reference>
<reference evidence="2" key="4">
    <citation type="submission" date="2025-09" db="UniProtKB">
        <authorList>
            <consortium name="Ensembl"/>
        </authorList>
    </citation>
    <scope>IDENTIFICATION</scope>
</reference>
<keyword evidence="3" id="KW-1185">Reference proteome</keyword>
<reference evidence="2" key="3">
    <citation type="submission" date="2025-08" db="UniProtKB">
        <authorList>
            <consortium name="Ensembl"/>
        </authorList>
    </citation>
    <scope>IDENTIFICATION</scope>
</reference>
<dbReference type="EMBL" id="EAAA01002414">
    <property type="status" value="NOT_ANNOTATED_CDS"/>
    <property type="molecule type" value="Genomic_DNA"/>
</dbReference>
<accession>H2XZY1</accession>
<dbReference type="GeneTree" id="ENSGT00390000013169"/>
<evidence type="ECO:0000256" key="1">
    <source>
        <dbReference type="SAM" id="MobiDB-lite"/>
    </source>
</evidence>
<dbReference type="HOGENOM" id="CLU_2195980_0_0_1"/>
<protein>
    <recommendedName>
        <fullName evidence="4">Sjoegren syndrome/scleroderma autoantigen 1</fullName>
    </recommendedName>
</protein>
<evidence type="ECO:0000313" key="2">
    <source>
        <dbReference type="Ensembl" id="ENSCINP00000035215.1"/>
    </source>
</evidence>
<dbReference type="PANTHER" id="PTHR16537:SF1">
    <property type="entry name" value="PROTEIN ZNRD2"/>
    <property type="match status" value="1"/>
</dbReference>
<dbReference type="Ensembl" id="ENSCINT00000035505.1">
    <property type="protein sequence ID" value="ENSCINP00000035215.1"/>
    <property type="gene ID" value="ENSCING00000021971.1"/>
</dbReference>
<dbReference type="Proteomes" id="UP000008144">
    <property type="component" value="Chromosome 7"/>
</dbReference>
<dbReference type="STRING" id="7719.ENSCINP00000035215"/>
<name>H2XZY1_CIOIN</name>
<feature type="compositionally biased region" description="Basic and acidic residues" evidence="1">
    <location>
        <begin position="92"/>
        <end position="101"/>
    </location>
</feature>
<dbReference type="Pfam" id="PF06677">
    <property type="entry name" value="Auto_anti-p27"/>
    <property type="match status" value="1"/>
</dbReference>
<evidence type="ECO:0008006" key="4">
    <source>
        <dbReference type="Google" id="ProtNLM"/>
    </source>
</evidence>
<dbReference type="PANTHER" id="PTHR16537">
    <property type="entry name" value="SJOEGREN SYNDROME/SCLERODERMA AUTOANTIGEN 1"/>
    <property type="match status" value="1"/>
</dbReference>
<dbReference type="AlphaFoldDB" id="H2XZY1"/>
<sequence>MYDEAETDEWTPPTEAEMKILQSRQERSDEISRRLGNYMLQGYRMLDALCEVCGTIMMQPRNGEDFCVACTEMESEISKDDHAISEEAALSTKKEQEERKKANASGEV</sequence>
<organism evidence="2 3">
    <name type="scientific">Ciona intestinalis</name>
    <name type="common">Transparent sea squirt</name>
    <name type="synonym">Ascidia intestinalis</name>
    <dbReference type="NCBI Taxonomy" id="7719"/>
    <lineage>
        <taxon>Eukaryota</taxon>
        <taxon>Metazoa</taxon>
        <taxon>Chordata</taxon>
        <taxon>Tunicata</taxon>
        <taxon>Ascidiacea</taxon>
        <taxon>Phlebobranchia</taxon>
        <taxon>Cionidae</taxon>
        <taxon>Ciona</taxon>
    </lineage>
</organism>
<dbReference type="InParanoid" id="H2XZY1"/>
<dbReference type="InterPro" id="IPR051888">
    <property type="entry name" value="UPF0148_domain"/>
</dbReference>
<proteinExistence type="predicted"/>